<sequence>MKQTANRHYPYPECSPPVQKDASDAIQIKQLADAVNADVQTLRDRISDEMAYPDCAKIFANSITTTESDFNVTYTGFSWNNRIGLWDPARGGFAIQRSGWYLVMGYVFATSTLQLHLRSRLTLNGAPRGNWQGYSRNTTGITAQAQQFFYSLHLDQGDFLTNQIRHAFPGTGITFGSRMELVRIVAG</sequence>
<evidence type="ECO:0000313" key="1">
    <source>
        <dbReference type="EMBL" id="WSC00049.1"/>
    </source>
</evidence>
<proteinExistence type="predicted"/>
<evidence type="ECO:0000313" key="2">
    <source>
        <dbReference type="Proteomes" id="UP001348369"/>
    </source>
</evidence>
<reference evidence="1" key="1">
    <citation type="submission" date="2022-10" db="EMBL/GenBank/DDBJ databases">
        <title>The complete genomes of actinobacterial strains from the NBC collection.</title>
        <authorList>
            <person name="Joergensen T.S."/>
            <person name="Alvarez Arevalo M."/>
            <person name="Sterndorff E.B."/>
            <person name="Faurdal D."/>
            <person name="Vuksanovic O."/>
            <person name="Mourched A.-S."/>
            <person name="Charusanti P."/>
            <person name="Shaw S."/>
            <person name="Blin K."/>
            <person name="Weber T."/>
        </authorList>
    </citation>
    <scope>NUCLEOTIDE SEQUENCE</scope>
    <source>
        <strain evidence="1">NBC 01771</strain>
    </source>
</reference>
<gene>
    <name evidence="1" type="ORF">OG835_25690</name>
</gene>
<name>A0ACD4ZPD2_9ACTN</name>
<organism evidence="1 2">
    <name type="scientific">Streptomyces scopuliridis</name>
    <dbReference type="NCBI Taxonomy" id="452529"/>
    <lineage>
        <taxon>Bacteria</taxon>
        <taxon>Bacillati</taxon>
        <taxon>Actinomycetota</taxon>
        <taxon>Actinomycetes</taxon>
        <taxon>Kitasatosporales</taxon>
        <taxon>Streptomycetaceae</taxon>
        <taxon>Streptomyces</taxon>
    </lineage>
</organism>
<dbReference type="EMBL" id="CP109109">
    <property type="protein sequence ID" value="WSC00049.1"/>
    <property type="molecule type" value="Genomic_DNA"/>
</dbReference>
<dbReference type="Proteomes" id="UP001348369">
    <property type="component" value="Chromosome"/>
</dbReference>
<protein>
    <submittedName>
        <fullName evidence="1">Uncharacterized protein</fullName>
    </submittedName>
</protein>
<accession>A0ACD4ZPD2</accession>
<keyword evidence="2" id="KW-1185">Reference proteome</keyword>